<comment type="caution">
    <text evidence="1">The sequence shown here is derived from an EMBL/GenBank/DDBJ whole genome shotgun (WGS) entry which is preliminary data.</text>
</comment>
<sequence length="267" mass="31510">MYSSIYKLDRDIARSFLNAPSNAISYVPMTMRNEQNHMMMIPSQTIIDKETIFDDVLSQPHTNTQLSCPTNTNIIPMYYDVIIDTVTDYDIFYPIAKQTTKYYNNLINDQQLISNNHSIYPRYHVHRLDELAVSIDFLHDYDSTSNWSQHSIQNQQHQYEHLQPIKNVRFNDNPTWIPYSKNTIENTSNPIDQYYFYPEKISKIDNNEQSSARYVTTPFLWFRPVHNHNYAICIPNSRPSLHAYITSSYDPIASQFQINSTPNQIRF</sequence>
<dbReference type="Proteomes" id="UP000663864">
    <property type="component" value="Unassembled WGS sequence"/>
</dbReference>
<reference evidence="1" key="1">
    <citation type="submission" date="2021-02" db="EMBL/GenBank/DDBJ databases">
        <authorList>
            <person name="Nowell W R."/>
        </authorList>
    </citation>
    <scope>NUCLEOTIDE SEQUENCE</scope>
</reference>
<protein>
    <submittedName>
        <fullName evidence="1">Uncharacterized protein</fullName>
    </submittedName>
</protein>
<evidence type="ECO:0000313" key="3">
    <source>
        <dbReference type="Proteomes" id="UP000663864"/>
    </source>
</evidence>
<name>A0A814Z288_9BILA</name>
<evidence type="ECO:0000313" key="1">
    <source>
        <dbReference type="EMBL" id="CAF1238021.1"/>
    </source>
</evidence>
<evidence type="ECO:0000313" key="2">
    <source>
        <dbReference type="EMBL" id="CAF3710012.1"/>
    </source>
</evidence>
<dbReference type="EMBL" id="CAJNOT010001702">
    <property type="protein sequence ID" value="CAF1238021.1"/>
    <property type="molecule type" value="Genomic_DNA"/>
</dbReference>
<dbReference type="EMBL" id="CAJOBD010000715">
    <property type="protein sequence ID" value="CAF3710012.1"/>
    <property type="molecule type" value="Genomic_DNA"/>
</dbReference>
<proteinExistence type="predicted"/>
<dbReference type="Proteomes" id="UP000663836">
    <property type="component" value="Unassembled WGS sequence"/>
</dbReference>
<organism evidence="1 3">
    <name type="scientific">Rotaria sordida</name>
    <dbReference type="NCBI Taxonomy" id="392033"/>
    <lineage>
        <taxon>Eukaryota</taxon>
        <taxon>Metazoa</taxon>
        <taxon>Spiralia</taxon>
        <taxon>Gnathifera</taxon>
        <taxon>Rotifera</taxon>
        <taxon>Eurotatoria</taxon>
        <taxon>Bdelloidea</taxon>
        <taxon>Philodinida</taxon>
        <taxon>Philodinidae</taxon>
        <taxon>Rotaria</taxon>
    </lineage>
</organism>
<gene>
    <name evidence="2" type="ORF">JBS370_LOCUS10086</name>
    <name evidence="1" type="ORF">ZHD862_LOCUS24723</name>
</gene>
<dbReference type="AlphaFoldDB" id="A0A814Z288"/>
<accession>A0A814Z288</accession>